<protein>
    <recommendedName>
        <fullName evidence="3">exo-alpha-sialidase</fullName>
        <ecNumber evidence="3">3.2.1.18</ecNumber>
    </recommendedName>
</protein>
<evidence type="ECO:0000259" key="11">
    <source>
        <dbReference type="Pfam" id="PF13088"/>
    </source>
</evidence>
<dbReference type="GO" id="GO:0004308">
    <property type="term" value="F:exo-alpha-sialidase activity"/>
    <property type="evidence" value="ECO:0007669"/>
    <property type="project" value="UniProtKB-EC"/>
</dbReference>
<keyword evidence="6" id="KW-0442">Lipid degradation</keyword>
<dbReference type="CDD" id="cd15482">
    <property type="entry name" value="Sialidase_non-viral"/>
    <property type="match status" value="1"/>
</dbReference>
<dbReference type="FunFam" id="2.120.10.10:FF:000002">
    <property type="entry name" value="Neuraminidase 3"/>
    <property type="match status" value="1"/>
</dbReference>
<proteinExistence type="inferred from homology"/>
<dbReference type="Pfam" id="PF13088">
    <property type="entry name" value="BNR_2"/>
    <property type="match status" value="1"/>
</dbReference>
<dbReference type="Gene3D" id="2.120.10.10">
    <property type="match status" value="1"/>
</dbReference>
<accession>A0A8D1WYE1</accession>
<reference evidence="12" key="1">
    <citation type="submission" date="2025-08" db="UniProtKB">
        <authorList>
            <consortium name="Ensembl"/>
        </authorList>
    </citation>
    <scope>IDENTIFICATION</scope>
</reference>
<evidence type="ECO:0000256" key="8">
    <source>
        <dbReference type="ARBA" id="ARBA00023277"/>
    </source>
</evidence>
<dbReference type="Proteomes" id="UP000694723">
    <property type="component" value="Unplaced"/>
</dbReference>
<dbReference type="Ensembl" id="ENSSSCT00060105138.1">
    <property type="protein sequence ID" value="ENSSSCP00060046144.1"/>
    <property type="gene ID" value="ENSSSCG00060076615.1"/>
</dbReference>
<feature type="region of interest" description="Disordered" evidence="10">
    <location>
        <begin position="32"/>
        <end position="65"/>
    </location>
</feature>
<keyword evidence="9" id="KW-0326">Glycosidase</keyword>
<evidence type="ECO:0000256" key="3">
    <source>
        <dbReference type="ARBA" id="ARBA00012733"/>
    </source>
</evidence>
<evidence type="ECO:0000313" key="12">
    <source>
        <dbReference type="Ensembl" id="ENSSSCP00060046144.1"/>
    </source>
</evidence>
<keyword evidence="8" id="KW-0119">Carbohydrate metabolism</keyword>
<feature type="domain" description="Sialidase" evidence="11">
    <location>
        <begin position="123"/>
        <end position="432"/>
    </location>
</feature>
<evidence type="ECO:0000313" key="13">
    <source>
        <dbReference type="Proteomes" id="UP000694723"/>
    </source>
</evidence>
<sequence>MIKISTKIRFSKYLLRMPHRYERCRNPREARGPWHGDVGRRKGGRAVWGRTGHPVSPARPRGEHHVPGPIPRCDCREGPSFLLQRPPSSPMASCPVLHKETVFQTGAHAYRIPALLYLPQQKTLLAFAEKRASKKDEHAKLIVLRRGSYDASTRQVRWHPQEAVAQAQLEGHRSMNPSPLYDKKTGTLFLFFIAIPGQVSEHHQLQTRVNVTRLCQVTSTDHGRSWSPARDLTDSVIGPAHKDWATFAVGPGHCLQLHNQTQSLLVPAYAYRNLPFPRAPAPSAFCLVSHDHGHTWARGSFVALDTLECQVAEVGDAEQRVVYLNARSRLQARVQAQSTNGGLDFGETQPVKQLVEPPHGCQGSIISFPSPRGGPDSPHQWLLYTHPTDPKRRSNLGVYLNRQAPAPLAWSEPALLATGSCAYSDLQSMGAGPDGSPQFGCLYESNDYEEIVFVMFTLKQAFPAAFLLQ</sequence>
<evidence type="ECO:0000256" key="5">
    <source>
        <dbReference type="ARBA" id="ARBA00022801"/>
    </source>
</evidence>
<keyword evidence="5" id="KW-0378">Hydrolase</keyword>
<dbReference type="EC" id="3.2.1.18" evidence="3"/>
<organism evidence="12 13">
    <name type="scientific">Sus scrofa</name>
    <name type="common">Pig</name>
    <dbReference type="NCBI Taxonomy" id="9823"/>
    <lineage>
        <taxon>Eukaryota</taxon>
        <taxon>Metazoa</taxon>
        <taxon>Chordata</taxon>
        <taxon>Craniata</taxon>
        <taxon>Vertebrata</taxon>
        <taxon>Euteleostomi</taxon>
        <taxon>Mammalia</taxon>
        <taxon>Eutheria</taxon>
        <taxon>Laurasiatheria</taxon>
        <taxon>Artiodactyla</taxon>
        <taxon>Suina</taxon>
        <taxon>Suidae</taxon>
        <taxon>Sus</taxon>
    </lineage>
</organism>
<dbReference type="PANTHER" id="PTHR10628">
    <property type="entry name" value="SIALIDASE"/>
    <property type="match status" value="1"/>
</dbReference>
<comment type="catalytic activity">
    <reaction evidence="1">
        <text>Hydrolysis of alpha-(2-&gt;3)-, alpha-(2-&gt;6)-, alpha-(2-&gt;8)- glycosidic linkages of terminal sialic acid residues in oligosaccharides, glycoproteins, glycolipids, colominic acid and synthetic substrates.</text>
        <dbReference type="EC" id="3.2.1.18"/>
    </reaction>
</comment>
<dbReference type="InterPro" id="IPR011040">
    <property type="entry name" value="Sialidase"/>
</dbReference>
<evidence type="ECO:0000256" key="10">
    <source>
        <dbReference type="SAM" id="MobiDB-lite"/>
    </source>
</evidence>
<keyword evidence="7" id="KW-0443">Lipid metabolism</keyword>
<dbReference type="AlphaFoldDB" id="A0A8D1WYE1"/>
<evidence type="ECO:0000256" key="9">
    <source>
        <dbReference type="ARBA" id="ARBA00023295"/>
    </source>
</evidence>
<evidence type="ECO:0000256" key="7">
    <source>
        <dbReference type="ARBA" id="ARBA00023098"/>
    </source>
</evidence>
<evidence type="ECO:0000256" key="6">
    <source>
        <dbReference type="ARBA" id="ARBA00022963"/>
    </source>
</evidence>
<dbReference type="SUPFAM" id="SSF50939">
    <property type="entry name" value="Sialidases"/>
    <property type="match status" value="1"/>
</dbReference>
<evidence type="ECO:0000256" key="2">
    <source>
        <dbReference type="ARBA" id="ARBA00009348"/>
    </source>
</evidence>
<name>A0A8D1WYE1_PIG</name>
<evidence type="ECO:0000256" key="1">
    <source>
        <dbReference type="ARBA" id="ARBA00000427"/>
    </source>
</evidence>
<dbReference type="GO" id="GO:0016042">
    <property type="term" value="P:lipid catabolic process"/>
    <property type="evidence" value="ECO:0007669"/>
    <property type="project" value="UniProtKB-KW"/>
</dbReference>
<dbReference type="InterPro" id="IPR026856">
    <property type="entry name" value="Sialidase_fam"/>
</dbReference>
<keyword evidence="4" id="KW-0677">Repeat</keyword>
<evidence type="ECO:0000256" key="4">
    <source>
        <dbReference type="ARBA" id="ARBA00022737"/>
    </source>
</evidence>
<dbReference type="PANTHER" id="PTHR10628:SF6">
    <property type="entry name" value="SIALIDASE-2"/>
    <property type="match status" value="1"/>
</dbReference>
<comment type="similarity">
    <text evidence="2">Belongs to the glycosyl hydrolase 33 family.</text>
</comment>
<dbReference type="InterPro" id="IPR036278">
    <property type="entry name" value="Sialidase_sf"/>
</dbReference>